<sequence>MTSHHSPISSIEVELSISARLLLESDASPKPDPLCVVFNHPFGRGWQEYARTETQRDVFNPEFHNKIKIHYCFEEEQKLKFQMFDTDSSSHSLSKHTYVGKVQCTLADIVTVQDYSADIMLNGVKRGQLIISATDVSHNRKELELIFSASHLRKSGLSFSFPDPFLDILSSKKTLIQRTKFLSNIKNPVWPSISVPFRVLRNSRGDYRQLTLQCYHHCKDGHHQLLGEAEIHARQLLEAPASFPLKKSPSSKAVIQLTESKTKRVHSFLDYISSGTKLHCTFAIDFTDSNGDPHLPSSLHHIGRDPTQYELAMRAIGDVIQDYTGEMFSLLNFGARSTPVSHELHVRGIDGVVNAYRSCLHSIQLGQTGCLSPPIEHVARSAKKRLEWRGLNCDDYSVLVLLTCREIADVSQTTKAIVEASELPMSVLIVGIGPTTFSSMTRLEEDTGKLSHNGHNAARDILKYAQFNEFLEKYDVMAGGFQLAKHLLADIPEQLVSYMKMKGILPKNKEILANLN</sequence>
<evidence type="ECO:0000259" key="2">
    <source>
        <dbReference type="PROSITE" id="PS50004"/>
    </source>
</evidence>
<dbReference type="SMART" id="SM00239">
    <property type="entry name" value="C2"/>
    <property type="match status" value="2"/>
</dbReference>
<evidence type="ECO:0000256" key="1">
    <source>
        <dbReference type="ARBA" id="ARBA00009048"/>
    </source>
</evidence>
<comment type="similarity">
    <text evidence="1">Belongs to the copine family.</text>
</comment>
<dbReference type="EMBL" id="CAKKLH010000235">
    <property type="protein sequence ID" value="CAH0106766.1"/>
    <property type="molecule type" value="Genomic_DNA"/>
</dbReference>
<dbReference type="InterPro" id="IPR035892">
    <property type="entry name" value="C2_domain_sf"/>
</dbReference>
<keyword evidence="4" id="KW-1185">Reference proteome</keyword>
<proteinExistence type="inferred from homology"/>
<dbReference type="InterPro" id="IPR010734">
    <property type="entry name" value="Copine_C"/>
</dbReference>
<dbReference type="AlphaFoldDB" id="A0A8J2RQK1"/>
<feature type="domain" description="C2" evidence="2">
    <location>
        <begin position="1"/>
        <end position="119"/>
    </location>
</feature>
<gene>
    <name evidence="3" type="ORF">DGAL_LOCUS9926</name>
</gene>
<dbReference type="PANTHER" id="PTHR10857">
    <property type="entry name" value="COPINE"/>
    <property type="match status" value="1"/>
</dbReference>
<evidence type="ECO:0000313" key="4">
    <source>
        <dbReference type="Proteomes" id="UP000789390"/>
    </source>
</evidence>
<dbReference type="GO" id="GO:0032991">
    <property type="term" value="C:protein-containing complex"/>
    <property type="evidence" value="ECO:0007669"/>
    <property type="project" value="UniProtKB-ARBA"/>
</dbReference>
<comment type="caution">
    <text evidence="3">The sequence shown here is derived from an EMBL/GenBank/DDBJ whole genome shotgun (WGS) entry which is preliminary data.</text>
</comment>
<dbReference type="GO" id="GO:0005544">
    <property type="term" value="F:calcium-dependent phospholipid binding"/>
    <property type="evidence" value="ECO:0007669"/>
    <property type="project" value="InterPro"/>
</dbReference>
<dbReference type="Gene3D" id="2.60.40.150">
    <property type="entry name" value="C2 domain"/>
    <property type="match status" value="2"/>
</dbReference>
<dbReference type="PANTHER" id="PTHR10857:SF106">
    <property type="entry name" value="C2 DOMAIN-CONTAINING PROTEIN"/>
    <property type="match status" value="1"/>
</dbReference>
<dbReference type="PROSITE" id="PS50004">
    <property type="entry name" value="C2"/>
    <property type="match status" value="2"/>
</dbReference>
<organism evidence="3 4">
    <name type="scientific">Daphnia galeata</name>
    <dbReference type="NCBI Taxonomy" id="27404"/>
    <lineage>
        <taxon>Eukaryota</taxon>
        <taxon>Metazoa</taxon>
        <taxon>Ecdysozoa</taxon>
        <taxon>Arthropoda</taxon>
        <taxon>Crustacea</taxon>
        <taxon>Branchiopoda</taxon>
        <taxon>Diplostraca</taxon>
        <taxon>Cladocera</taxon>
        <taxon>Anomopoda</taxon>
        <taxon>Daphniidae</taxon>
        <taxon>Daphnia</taxon>
    </lineage>
</organism>
<dbReference type="FunFam" id="2.60.40.150:FF:000431">
    <property type="entry name" value="Uncharacterized protein"/>
    <property type="match status" value="1"/>
</dbReference>
<protein>
    <recommendedName>
        <fullName evidence="2">C2 domain-containing protein</fullName>
    </recommendedName>
</protein>
<name>A0A8J2RQK1_9CRUS</name>
<dbReference type="InterPro" id="IPR045052">
    <property type="entry name" value="Copine"/>
</dbReference>
<dbReference type="GO" id="GO:0071277">
    <property type="term" value="P:cellular response to calcium ion"/>
    <property type="evidence" value="ECO:0007669"/>
    <property type="project" value="TreeGrafter"/>
</dbReference>
<dbReference type="InterPro" id="IPR036465">
    <property type="entry name" value="vWFA_dom_sf"/>
</dbReference>
<dbReference type="Proteomes" id="UP000789390">
    <property type="component" value="Unassembled WGS sequence"/>
</dbReference>
<dbReference type="OrthoDB" id="5855668at2759"/>
<feature type="domain" description="C2" evidence="2">
    <location>
        <begin position="125"/>
        <end position="247"/>
    </location>
</feature>
<accession>A0A8J2RQK1</accession>
<dbReference type="SUPFAM" id="SSF49562">
    <property type="entry name" value="C2 domain (Calcium/lipid-binding domain, CaLB)"/>
    <property type="match status" value="2"/>
</dbReference>
<dbReference type="SUPFAM" id="SSF53300">
    <property type="entry name" value="vWA-like"/>
    <property type="match status" value="1"/>
</dbReference>
<dbReference type="CDD" id="cd04048">
    <property type="entry name" value="C2A_Copine"/>
    <property type="match status" value="1"/>
</dbReference>
<dbReference type="Pfam" id="PF07002">
    <property type="entry name" value="Copine"/>
    <property type="match status" value="1"/>
</dbReference>
<reference evidence="3" key="1">
    <citation type="submission" date="2021-11" db="EMBL/GenBank/DDBJ databases">
        <authorList>
            <person name="Schell T."/>
        </authorList>
    </citation>
    <scope>NUCLEOTIDE SEQUENCE</scope>
    <source>
        <strain evidence="3">M5</strain>
    </source>
</reference>
<dbReference type="GO" id="GO:0005886">
    <property type="term" value="C:plasma membrane"/>
    <property type="evidence" value="ECO:0007669"/>
    <property type="project" value="TreeGrafter"/>
</dbReference>
<evidence type="ECO:0000313" key="3">
    <source>
        <dbReference type="EMBL" id="CAH0106766.1"/>
    </source>
</evidence>
<dbReference type="FunFam" id="2.60.40.150:FF:000099">
    <property type="entry name" value="Copine 3"/>
    <property type="match status" value="1"/>
</dbReference>
<dbReference type="Pfam" id="PF00168">
    <property type="entry name" value="C2"/>
    <property type="match status" value="2"/>
</dbReference>
<dbReference type="InterPro" id="IPR000008">
    <property type="entry name" value="C2_dom"/>
</dbReference>